<dbReference type="EMBL" id="EF147134">
    <property type="protein sequence ID" value="ABK95165.1"/>
    <property type="molecule type" value="mRNA"/>
</dbReference>
<organism evidence="1">
    <name type="scientific">Populus trichocarpa</name>
    <name type="common">Western balsam poplar</name>
    <name type="synonym">Populus balsamifera subsp. trichocarpa</name>
    <dbReference type="NCBI Taxonomy" id="3694"/>
    <lineage>
        <taxon>Eukaryota</taxon>
        <taxon>Viridiplantae</taxon>
        <taxon>Streptophyta</taxon>
        <taxon>Embryophyta</taxon>
        <taxon>Tracheophyta</taxon>
        <taxon>Spermatophyta</taxon>
        <taxon>Magnoliopsida</taxon>
        <taxon>eudicotyledons</taxon>
        <taxon>Gunneridae</taxon>
        <taxon>Pentapetalae</taxon>
        <taxon>rosids</taxon>
        <taxon>fabids</taxon>
        <taxon>Malpighiales</taxon>
        <taxon>Salicaceae</taxon>
        <taxon>Saliceae</taxon>
        <taxon>Populus</taxon>
    </lineage>
</organism>
<sequence length="52" mass="5730">MTLHLVKIKESKCCFPLEVVQAATPFHRPTMQGKLQTISGITSLVVSPAHVR</sequence>
<name>A9PFL2_POPTR</name>
<proteinExistence type="evidence at transcript level"/>
<reference evidence="1" key="1">
    <citation type="journal article" date="2008" name="BMC Genomics">
        <title>Analysis of 4,664 high-quality sequence-finished poplar full-length cDNA clones and their utility for the discovery of genes responding to insect feeding.</title>
        <authorList>
            <person name="Ralph S.G."/>
            <person name="Chun H.J."/>
            <person name="Cooper D."/>
            <person name="Kirkpatrick R."/>
            <person name="Kolosova N."/>
            <person name="Gunter L."/>
            <person name="Tuskan G.A."/>
            <person name="Douglas C.J."/>
            <person name="Holt R.A."/>
            <person name="Jones S.J."/>
            <person name="Marra M.A."/>
            <person name="Bohlmann J."/>
        </authorList>
    </citation>
    <scope>NUCLEOTIDE SEQUENCE</scope>
    <source>
        <tissue evidence="1">Young and mature leaves</tissue>
    </source>
</reference>
<protein>
    <submittedName>
        <fullName evidence="1">Uncharacterized protein</fullName>
    </submittedName>
</protein>
<accession>A9PFL2</accession>
<evidence type="ECO:0000313" key="1">
    <source>
        <dbReference type="EMBL" id="ABK95165.1"/>
    </source>
</evidence>
<dbReference type="AlphaFoldDB" id="A9PFL2"/>